<dbReference type="SUPFAM" id="SSF52980">
    <property type="entry name" value="Restriction endonuclease-like"/>
    <property type="match status" value="2"/>
</dbReference>
<dbReference type="Pfam" id="PF09588">
    <property type="entry name" value="YqaJ"/>
    <property type="match status" value="1"/>
</dbReference>
<sequence length="548" mass="64194">MFTYIHELENLVDTLHEIKFENIPDMEDEDNLTHEDKIDMVNTIIQLMYDYTNENSRKIHEPSFHDDMMNAVEDLLETSFENVGDEKIDDVSDNENMQEIVSYAVDMFYMQVMPKRSYYKTETGSDVTDIFPCHNDRRSLGSILRYLKSVPQPEQRTMEWFTHRHGLITASNAYKALDTEATRNQLIYEKCKPITMDMVLPNLIGVPVANYQKLDIVKTAETEKQIKNINTEIYLAVNINTPVHWGQRYEPVTCMYYEMINNVRVCEYGCITHKKHTFLGASPDGIIESSDSELYGRMLEIKNIVNREITGIPLKAYWVQMQLQMEVCELDKCDFLETRFLEYEDKEGFDNDGTFLKTAIDENDVQGKEMLKGIMLFFITKENLPVYEYKPVTMDRQEYETTWLPSMLEQHHEAGHTFAHTYYWKLAEVSCVLVLRNRAWFELNVPKFAETWDTILKERKSGYEHRAPKKRVTVSKEENVFNQCLLNINMFNDEENTPEQEEPVIETPILEPPEPPQITKTPSPKKNVDYNGNVVMHIRTESIDETVV</sequence>
<protein>
    <recommendedName>
        <fullName evidence="2">YqaJ viral recombinase domain-containing protein</fullName>
    </recommendedName>
</protein>
<dbReference type="InterPro" id="IPR051703">
    <property type="entry name" value="NF-kappa-B_Signaling_Reg"/>
</dbReference>
<dbReference type="CDD" id="cd22343">
    <property type="entry name" value="PDDEXK_lambda_exonuclease-like"/>
    <property type="match status" value="1"/>
</dbReference>
<reference evidence="3" key="1">
    <citation type="journal article" date="2020" name="Nature">
        <title>Giant virus diversity and host interactions through global metagenomics.</title>
        <authorList>
            <person name="Schulz F."/>
            <person name="Roux S."/>
            <person name="Paez-Espino D."/>
            <person name="Jungbluth S."/>
            <person name="Walsh D.A."/>
            <person name="Denef V.J."/>
            <person name="McMahon K.D."/>
            <person name="Konstantinidis K.T."/>
            <person name="Eloe-Fadrosh E.A."/>
            <person name="Kyrpides N.C."/>
            <person name="Woyke T."/>
        </authorList>
    </citation>
    <scope>NUCLEOTIDE SEQUENCE</scope>
    <source>
        <strain evidence="3">GVMAG-M-3300024252-29</strain>
    </source>
</reference>
<proteinExistence type="predicted"/>
<name>A0A6C0IJP8_9ZZZZ</name>
<dbReference type="InterPro" id="IPR011604">
    <property type="entry name" value="PDDEXK-like_dom_sf"/>
</dbReference>
<dbReference type="AlphaFoldDB" id="A0A6C0IJP8"/>
<organism evidence="3">
    <name type="scientific">viral metagenome</name>
    <dbReference type="NCBI Taxonomy" id="1070528"/>
    <lineage>
        <taxon>unclassified sequences</taxon>
        <taxon>metagenomes</taxon>
        <taxon>organismal metagenomes</taxon>
    </lineage>
</organism>
<evidence type="ECO:0000259" key="2">
    <source>
        <dbReference type="Pfam" id="PF09588"/>
    </source>
</evidence>
<accession>A0A6C0IJP8</accession>
<evidence type="ECO:0000313" key="3">
    <source>
        <dbReference type="EMBL" id="QHT93428.1"/>
    </source>
</evidence>
<dbReference type="PANTHER" id="PTHR46609:SF8">
    <property type="entry name" value="YQAJ VIRAL RECOMBINASE DOMAIN-CONTAINING PROTEIN"/>
    <property type="match status" value="1"/>
</dbReference>
<dbReference type="EMBL" id="MN740207">
    <property type="protein sequence ID" value="QHT93428.1"/>
    <property type="molecule type" value="Genomic_DNA"/>
</dbReference>
<feature type="region of interest" description="Disordered" evidence="1">
    <location>
        <begin position="508"/>
        <end position="530"/>
    </location>
</feature>
<feature type="domain" description="YqaJ viral recombinase" evidence="2">
    <location>
        <begin position="159"/>
        <end position="329"/>
    </location>
</feature>
<dbReference type="PANTHER" id="PTHR46609">
    <property type="entry name" value="EXONUCLEASE, PHAGE-TYPE/RECB, C-TERMINAL DOMAIN-CONTAINING PROTEIN"/>
    <property type="match status" value="1"/>
</dbReference>
<dbReference type="InterPro" id="IPR019080">
    <property type="entry name" value="YqaJ_viral_recombinase"/>
</dbReference>
<evidence type="ECO:0000256" key="1">
    <source>
        <dbReference type="SAM" id="MobiDB-lite"/>
    </source>
</evidence>
<dbReference type="InterPro" id="IPR011335">
    <property type="entry name" value="Restrct_endonuc-II-like"/>
</dbReference>
<dbReference type="Gene3D" id="3.90.320.10">
    <property type="match status" value="1"/>
</dbReference>